<keyword evidence="1" id="KW-1133">Transmembrane helix</keyword>
<dbReference type="EMBL" id="JAFBMS010000024">
    <property type="protein sequence ID" value="KAG9343277.1"/>
    <property type="molecule type" value="Genomic_DNA"/>
</dbReference>
<keyword evidence="1" id="KW-0812">Transmembrane</keyword>
<sequence length="157" mass="17563">MGCPWAASSFGEEVLVKKGRRKVGEGERSRVGLLLGLCLGLCLGLMAWSIRPRPSFSITFYPTGALTPTCLLDVFVNVITPCRGVWDIIMGNKVNLRDQRGETEAMIFWSRRSGWILWTYGKNDEDVKTVSPDSYFVANGFWEGVTKPTELSTYTQT</sequence>
<evidence type="ECO:0000313" key="2">
    <source>
        <dbReference type="EMBL" id="KAG9343277.1"/>
    </source>
</evidence>
<protein>
    <submittedName>
        <fullName evidence="2">Uncharacterized protein</fullName>
    </submittedName>
</protein>
<reference evidence="2" key="1">
    <citation type="thesis" date="2021" institute="BYU ScholarsArchive" country="Provo, UT, USA">
        <title>Applications of and Algorithms for Genome Assembly and Genomic Analyses with an Emphasis on Marine Teleosts.</title>
        <authorList>
            <person name="Pickett B.D."/>
        </authorList>
    </citation>
    <scope>NUCLEOTIDE SEQUENCE</scope>
    <source>
        <strain evidence="2">HI-2016</strain>
    </source>
</reference>
<organism evidence="2 3">
    <name type="scientific">Albula glossodonta</name>
    <name type="common">roundjaw bonefish</name>
    <dbReference type="NCBI Taxonomy" id="121402"/>
    <lineage>
        <taxon>Eukaryota</taxon>
        <taxon>Metazoa</taxon>
        <taxon>Chordata</taxon>
        <taxon>Craniata</taxon>
        <taxon>Vertebrata</taxon>
        <taxon>Euteleostomi</taxon>
        <taxon>Actinopterygii</taxon>
        <taxon>Neopterygii</taxon>
        <taxon>Teleostei</taxon>
        <taxon>Albuliformes</taxon>
        <taxon>Albulidae</taxon>
        <taxon>Albula</taxon>
    </lineage>
</organism>
<dbReference type="AlphaFoldDB" id="A0A8T2P3R2"/>
<evidence type="ECO:0000256" key="1">
    <source>
        <dbReference type="SAM" id="Phobius"/>
    </source>
</evidence>
<comment type="caution">
    <text evidence="2">The sequence shown here is derived from an EMBL/GenBank/DDBJ whole genome shotgun (WGS) entry which is preliminary data.</text>
</comment>
<keyword evidence="3" id="KW-1185">Reference proteome</keyword>
<proteinExistence type="predicted"/>
<keyword evidence="1" id="KW-0472">Membrane</keyword>
<feature type="transmembrane region" description="Helical" evidence="1">
    <location>
        <begin position="31"/>
        <end position="50"/>
    </location>
</feature>
<name>A0A8T2P3R2_9TELE</name>
<accession>A0A8T2P3R2</accession>
<gene>
    <name evidence="2" type="ORF">JZ751_014258</name>
</gene>
<dbReference type="Proteomes" id="UP000824540">
    <property type="component" value="Unassembled WGS sequence"/>
</dbReference>
<evidence type="ECO:0000313" key="3">
    <source>
        <dbReference type="Proteomes" id="UP000824540"/>
    </source>
</evidence>